<proteinExistence type="predicted"/>
<protein>
    <submittedName>
        <fullName evidence="1">Uncharacterized protein</fullName>
    </submittedName>
</protein>
<sequence>MYRQKPRQQRLQNRHPLAVLSQRRTYPSTTNGRTCTGVDYTCRHCLNYYPYCHYVFILQEAEKQKYRYRERHGSQYNL</sequence>
<organism evidence="1 2">
    <name type="scientific">Staurois parvus</name>
    <dbReference type="NCBI Taxonomy" id="386267"/>
    <lineage>
        <taxon>Eukaryota</taxon>
        <taxon>Metazoa</taxon>
        <taxon>Chordata</taxon>
        <taxon>Craniata</taxon>
        <taxon>Vertebrata</taxon>
        <taxon>Euteleostomi</taxon>
        <taxon>Amphibia</taxon>
        <taxon>Batrachia</taxon>
        <taxon>Anura</taxon>
        <taxon>Neobatrachia</taxon>
        <taxon>Ranoidea</taxon>
        <taxon>Ranidae</taxon>
        <taxon>Staurois</taxon>
    </lineage>
</organism>
<gene>
    <name evidence="1" type="ORF">SPARVUS_LOCUS2284716</name>
</gene>
<accession>A0ABN9B7F7</accession>
<comment type="caution">
    <text evidence="1">The sequence shown here is derived from an EMBL/GenBank/DDBJ whole genome shotgun (WGS) entry which is preliminary data.</text>
</comment>
<evidence type="ECO:0000313" key="2">
    <source>
        <dbReference type="Proteomes" id="UP001162483"/>
    </source>
</evidence>
<dbReference type="EMBL" id="CATNWA010002669">
    <property type="protein sequence ID" value="CAI9543468.1"/>
    <property type="molecule type" value="Genomic_DNA"/>
</dbReference>
<reference evidence="1" key="1">
    <citation type="submission" date="2023-05" db="EMBL/GenBank/DDBJ databases">
        <authorList>
            <person name="Stuckert A."/>
        </authorList>
    </citation>
    <scope>NUCLEOTIDE SEQUENCE</scope>
</reference>
<evidence type="ECO:0000313" key="1">
    <source>
        <dbReference type="EMBL" id="CAI9543468.1"/>
    </source>
</evidence>
<keyword evidence="2" id="KW-1185">Reference proteome</keyword>
<name>A0ABN9B7F7_9NEOB</name>
<dbReference type="Proteomes" id="UP001162483">
    <property type="component" value="Unassembled WGS sequence"/>
</dbReference>